<sequence length="146" mass="15524">LQYVTHLTPPRHCVVGGDFNVRHESFEPTASAASGGIELARWAAAASMDYIGVPGQPTHCAGHVIDLTFSNVPFAQSAVDASMHSGSDHETMVTSVSTSTLSTPHLDQYHYRVPEASLPKFTGLVEIGVQSIPDPRAAQDAAQLDN</sequence>
<dbReference type="OrthoDB" id="3789565at2759"/>
<evidence type="ECO:0000313" key="2">
    <source>
        <dbReference type="EMBL" id="KAF2843840.1"/>
    </source>
</evidence>
<organism evidence="2 3">
    <name type="scientific">Plenodomus tracheiphilus IPT5</name>
    <dbReference type="NCBI Taxonomy" id="1408161"/>
    <lineage>
        <taxon>Eukaryota</taxon>
        <taxon>Fungi</taxon>
        <taxon>Dikarya</taxon>
        <taxon>Ascomycota</taxon>
        <taxon>Pezizomycotina</taxon>
        <taxon>Dothideomycetes</taxon>
        <taxon>Pleosporomycetidae</taxon>
        <taxon>Pleosporales</taxon>
        <taxon>Pleosporineae</taxon>
        <taxon>Leptosphaeriaceae</taxon>
        <taxon>Plenodomus</taxon>
    </lineage>
</organism>
<protein>
    <recommendedName>
        <fullName evidence="1">Endonuclease/exonuclease/phosphatase domain-containing protein</fullName>
    </recommendedName>
</protein>
<dbReference type="GO" id="GO:0003824">
    <property type="term" value="F:catalytic activity"/>
    <property type="evidence" value="ECO:0007669"/>
    <property type="project" value="InterPro"/>
</dbReference>
<feature type="non-terminal residue" evidence="2">
    <location>
        <position position="1"/>
    </location>
</feature>
<dbReference type="Pfam" id="PF14529">
    <property type="entry name" value="Exo_endo_phos_2"/>
    <property type="match status" value="1"/>
</dbReference>
<reference evidence="2" key="1">
    <citation type="submission" date="2020-01" db="EMBL/GenBank/DDBJ databases">
        <authorList>
            <consortium name="DOE Joint Genome Institute"/>
            <person name="Haridas S."/>
            <person name="Albert R."/>
            <person name="Binder M."/>
            <person name="Bloem J."/>
            <person name="Labutti K."/>
            <person name="Salamov A."/>
            <person name="Andreopoulos B."/>
            <person name="Baker S.E."/>
            <person name="Barry K."/>
            <person name="Bills G."/>
            <person name="Bluhm B.H."/>
            <person name="Cannon C."/>
            <person name="Castanera R."/>
            <person name="Culley D.E."/>
            <person name="Daum C."/>
            <person name="Ezra D."/>
            <person name="Gonzalez J.B."/>
            <person name="Henrissat B."/>
            <person name="Kuo A."/>
            <person name="Liang C."/>
            <person name="Lipzen A."/>
            <person name="Lutzoni F."/>
            <person name="Magnuson J."/>
            <person name="Mondo S."/>
            <person name="Nolan M."/>
            <person name="Ohm R."/>
            <person name="Pangilinan J."/>
            <person name="Park H.-J."/>
            <person name="Ramirez L."/>
            <person name="Alfaro M."/>
            <person name="Sun H."/>
            <person name="Tritt A."/>
            <person name="Yoshinaga Y."/>
            <person name="Zwiers L.-H."/>
            <person name="Turgeon B.G."/>
            <person name="Goodwin S.B."/>
            <person name="Spatafora J.W."/>
            <person name="Crous P.W."/>
            <person name="Grigoriev I.V."/>
        </authorList>
    </citation>
    <scope>NUCLEOTIDE SEQUENCE</scope>
    <source>
        <strain evidence="2">IPT5</strain>
    </source>
</reference>
<name>A0A6A7ALC7_9PLEO</name>
<keyword evidence="3" id="KW-1185">Reference proteome</keyword>
<dbReference type="Proteomes" id="UP000799423">
    <property type="component" value="Unassembled WGS sequence"/>
</dbReference>
<dbReference type="Gene3D" id="3.60.10.10">
    <property type="entry name" value="Endonuclease/exonuclease/phosphatase"/>
    <property type="match status" value="1"/>
</dbReference>
<dbReference type="AlphaFoldDB" id="A0A6A7ALC7"/>
<dbReference type="InterPro" id="IPR036691">
    <property type="entry name" value="Endo/exonu/phosph_ase_sf"/>
</dbReference>
<accession>A0A6A7ALC7</accession>
<feature type="non-terminal residue" evidence="2">
    <location>
        <position position="146"/>
    </location>
</feature>
<dbReference type="InterPro" id="IPR005135">
    <property type="entry name" value="Endo/exonuclease/phosphatase"/>
</dbReference>
<gene>
    <name evidence="2" type="ORF">T440DRAFT_350783</name>
</gene>
<feature type="domain" description="Endonuclease/exonuclease/phosphatase" evidence="1">
    <location>
        <begin position="2"/>
        <end position="91"/>
    </location>
</feature>
<evidence type="ECO:0000313" key="3">
    <source>
        <dbReference type="Proteomes" id="UP000799423"/>
    </source>
</evidence>
<evidence type="ECO:0000259" key="1">
    <source>
        <dbReference type="Pfam" id="PF14529"/>
    </source>
</evidence>
<dbReference type="SUPFAM" id="SSF56219">
    <property type="entry name" value="DNase I-like"/>
    <property type="match status" value="1"/>
</dbReference>
<dbReference type="EMBL" id="MU006543">
    <property type="protein sequence ID" value="KAF2843840.1"/>
    <property type="molecule type" value="Genomic_DNA"/>
</dbReference>
<proteinExistence type="predicted"/>